<name>A0ABY4CSB3_9BACT</name>
<sequence>MPEAMRDKATTDIAPSGGAFEGQQSTVVGASQAPGAPAPNWPLFPTAPAAGPSLTPTGNTAGATPPHVPTPPLAYPYTAASASSSALEATSLGGKAPTGSTIQTETVVPSQAQAFVEKNKAIRRIVIFYQDGTFTDYQPDAK</sequence>
<proteinExistence type="predicted"/>
<evidence type="ECO:0000313" key="2">
    <source>
        <dbReference type="EMBL" id="UOG72977.1"/>
    </source>
</evidence>
<reference evidence="2 3" key="1">
    <citation type="submission" date="2022-03" db="EMBL/GenBank/DDBJ databases">
        <title>Hymenobactersp. isolated from the air.</title>
        <authorList>
            <person name="Won M."/>
            <person name="Kwon S.-W."/>
        </authorList>
    </citation>
    <scope>NUCLEOTIDE SEQUENCE [LARGE SCALE GENOMIC DNA]</scope>
    <source>
        <strain evidence="2 3">KACC 21982</strain>
    </source>
</reference>
<organism evidence="2 3">
    <name type="scientific">Hymenobacter tibetensis</name>
    <dbReference type="NCBI Taxonomy" id="497967"/>
    <lineage>
        <taxon>Bacteria</taxon>
        <taxon>Pseudomonadati</taxon>
        <taxon>Bacteroidota</taxon>
        <taxon>Cytophagia</taxon>
        <taxon>Cytophagales</taxon>
        <taxon>Hymenobacteraceae</taxon>
        <taxon>Hymenobacter</taxon>
    </lineage>
</organism>
<feature type="region of interest" description="Disordered" evidence="1">
    <location>
        <begin position="1"/>
        <end position="80"/>
    </location>
</feature>
<dbReference type="EMBL" id="CP094669">
    <property type="protein sequence ID" value="UOG72977.1"/>
    <property type="molecule type" value="Genomic_DNA"/>
</dbReference>
<feature type="compositionally biased region" description="Low complexity" evidence="1">
    <location>
        <begin position="55"/>
        <end position="65"/>
    </location>
</feature>
<evidence type="ECO:0000256" key="1">
    <source>
        <dbReference type="SAM" id="MobiDB-lite"/>
    </source>
</evidence>
<protein>
    <submittedName>
        <fullName evidence="2">Uncharacterized protein</fullName>
    </submittedName>
</protein>
<dbReference type="Proteomes" id="UP000831113">
    <property type="component" value="Chromosome"/>
</dbReference>
<gene>
    <name evidence="2" type="ORF">MTX78_12650</name>
</gene>
<evidence type="ECO:0000313" key="3">
    <source>
        <dbReference type="Proteomes" id="UP000831113"/>
    </source>
</evidence>
<dbReference type="RefSeq" id="WP_243794611.1">
    <property type="nucleotide sequence ID" value="NZ_CP094669.1"/>
</dbReference>
<keyword evidence="3" id="KW-1185">Reference proteome</keyword>
<accession>A0ABY4CSB3</accession>
<feature type="compositionally biased region" description="Basic and acidic residues" evidence="1">
    <location>
        <begin position="1"/>
        <end position="10"/>
    </location>
</feature>